<dbReference type="Pfam" id="PF13560">
    <property type="entry name" value="HTH_31"/>
    <property type="match status" value="1"/>
</dbReference>
<sequence length="483" mass="50238">MGGTAAGSEHFARNLRELKDRSGLSYGQLARRLHVSTSTLHRYCNGDAVPADYAVVERLARLCGAGPEELVELHRRWVLADAVRRVGNRGGGGTGAERGGQGDDEEVGKDGEVGSEGELGGEGEGGADGGEGAAPAGDDPAGPAPSPEAAAEAAAPVTPAELEPIGTVPPPRRPRSWRRRLSRPAVAGSVAALVLTGAVLAMTDGTGGEGAPARASSSSPSARPGGADGTTPSPGRTGTVPVSPAVSPSGRAPSTRPPVKDTKGVPRSPSGGTASRAPVPARPLVWSVRSHVWENGCGHHYLIDRPPADVPPPPVSQDARAWATALGAVHGATTIVETTIRGRGSAPVVVQALHIRVVERRDPPRWSSYSMDNGCGGALTPAEYAVDLDAARPQPRPRDGNDSEHTLPVVRLPYQVSAQDPLVLRVHARTVRCDCDWFLELEWSAGGRSGTVRVDDGGRPFRTSGVKGRPEYEYWSPAGWTPN</sequence>
<evidence type="ECO:0000313" key="3">
    <source>
        <dbReference type="EMBL" id="SNT31130.1"/>
    </source>
</evidence>
<organism evidence="3 4">
    <name type="scientific">Actinacidiphila glaucinigra</name>
    <dbReference type="NCBI Taxonomy" id="235986"/>
    <lineage>
        <taxon>Bacteria</taxon>
        <taxon>Bacillati</taxon>
        <taxon>Actinomycetota</taxon>
        <taxon>Actinomycetes</taxon>
        <taxon>Kitasatosporales</taxon>
        <taxon>Streptomycetaceae</taxon>
        <taxon>Actinacidiphila</taxon>
    </lineage>
</organism>
<dbReference type="Proteomes" id="UP000198280">
    <property type="component" value="Unassembled WGS sequence"/>
</dbReference>
<dbReference type="AlphaFoldDB" id="A0A239LLF9"/>
<dbReference type="InterPro" id="IPR001387">
    <property type="entry name" value="Cro/C1-type_HTH"/>
</dbReference>
<feature type="domain" description="HTH cro/C1-type" evidence="2">
    <location>
        <begin position="15"/>
        <end position="70"/>
    </location>
</feature>
<dbReference type="OrthoDB" id="3359627at2"/>
<gene>
    <name evidence="3" type="ORF">SAMN05216252_12081</name>
</gene>
<reference evidence="3 4" key="1">
    <citation type="submission" date="2017-06" db="EMBL/GenBank/DDBJ databases">
        <authorList>
            <person name="Kim H.J."/>
            <person name="Triplett B.A."/>
        </authorList>
    </citation>
    <scope>NUCLEOTIDE SEQUENCE [LARGE SCALE GENOMIC DNA]</scope>
    <source>
        <strain evidence="3 4">CGMCC 4.1858</strain>
    </source>
</reference>
<dbReference type="SMART" id="SM00530">
    <property type="entry name" value="HTH_XRE"/>
    <property type="match status" value="1"/>
</dbReference>
<dbReference type="Gene3D" id="1.10.260.40">
    <property type="entry name" value="lambda repressor-like DNA-binding domains"/>
    <property type="match status" value="1"/>
</dbReference>
<dbReference type="PROSITE" id="PS50943">
    <property type="entry name" value="HTH_CROC1"/>
    <property type="match status" value="1"/>
</dbReference>
<evidence type="ECO:0000256" key="1">
    <source>
        <dbReference type="SAM" id="MobiDB-lite"/>
    </source>
</evidence>
<feature type="compositionally biased region" description="Acidic residues" evidence="1">
    <location>
        <begin position="102"/>
        <end position="121"/>
    </location>
</feature>
<feature type="compositionally biased region" description="Low complexity" evidence="1">
    <location>
        <begin position="133"/>
        <end position="164"/>
    </location>
</feature>
<keyword evidence="4" id="KW-1185">Reference proteome</keyword>
<dbReference type="RefSeq" id="WP_089227069.1">
    <property type="nucleotide sequence ID" value="NZ_FZOF01000020.1"/>
</dbReference>
<feature type="compositionally biased region" description="Gly residues" evidence="1">
    <location>
        <begin position="122"/>
        <end position="132"/>
    </location>
</feature>
<dbReference type="SUPFAM" id="SSF47413">
    <property type="entry name" value="lambda repressor-like DNA-binding domains"/>
    <property type="match status" value="1"/>
</dbReference>
<feature type="compositionally biased region" description="Low complexity" evidence="1">
    <location>
        <begin position="211"/>
        <end position="225"/>
    </location>
</feature>
<evidence type="ECO:0000259" key="2">
    <source>
        <dbReference type="PROSITE" id="PS50943"/>
    </source>
</evidence>
<evidence type="ECO:0000313" key="4">
    <source>
        <dbReference type="Proteomes" id="UP000198280"/>
    </source>
</evidence>
<dbReference type="CDD" id="cd00093">
    <property type="entry name" value="HTH_XRE"/>
    <property type="match status" value="1"/>
</dbReference>
<feature type="region of interest" description="Disordered" evidence="1">
    <location>
        <begin position="205"/>
        <end position="278"/>
    </location>
</feature>
<feature type="compositionally biased region" description="Gly residues" evidence="1">
    <location>
        <begin position="88"/>
        <end position="99"/>
    </location>
</feature>
<accession>A0A239LLF9</accession>
<dbReference type="GO" id="GO:0003677">
    <property type="term" value="F:DNA binding"/>
    <property type="evidence" value="ECO:0007669"/>
    <property type="project" value="InterPro"/>
</dbReference>
<dbReference type="InterPro" id="IPR010982">
    <property type="entry name" value="Lambda_DNA-bd_dom_sf"/>
</dbReference>
<feature type="region of interest" description="Disordered" evidence="1">
    <location>
        <begin position="86"/>
        <end position="179"/>
    </location>
</feature>
<name>A0A239LLF9_9ACTN</name>
<protein>
    <submittedName>
        <fullName evidence="3">Helix-turn-helix domain-containing protein</fullName>
    </submittedName>
</protein>
<dbReference type="EMBL" id="FZOF01000020">
    <property type="protein sequence ID" value="SNT31130.1"/>
    <property type="molecule type" value="Genomic_DNA"/>
</dbReference>
<proteinExistence type="predicted"/>